<comment type="caution">
    <text evidence="1">The sequence shown here is derived from an EMBL/GenBank/DDBJ whole genome shotgun (WGS) entry which is preliminary data.</text>
</comment>
<proteinExistence type="predicted"/>
<dbReference type="AlphaFoldDB" id="A0A8B4S3M1"/>
<accession>A0A8B4S3M1</accession>
<keyword evidence="2" id="KW-1185">Reference proteome</keyword>
<dbReference type="Proteomes" id="UP000255070">
    <property type="component" value="Unassembled WGS sequence"/>
</dbReference>
<organism evidence="1 2">
    <name type="scientific">Comamonas testosteroni</name>
    <name type="common">Pseudomonas testosteroni</name>
    <dbReference type="NCBI Taxonomy" id="285"/>
    <lineage>
        <taxon>Bacteria</taxon>
        <taxon>Pseudomonadati</taxon>
        <taxon>Pseudomonadota</taxon>
        <taxon>Betaproteobacteria</taxon>
        <taxon>Burkholderiales</taxon>
        <taxon>Comamonadaceae</taxon>
        <taxon>Comamonas</taxon>
    </lineage>
</organism>
<dbReference type="EMBL" id="UFXL01000001">
    <property type="protein sequence ID" value="SUY78059.1"/>
    <property type="molecule type" value="Genomic_DNA"/>
</dbReference>
<protein>
    <submittedName>
        <fullName evidence="1">Uncharacterized protein</fullName>
    </submittedName>
</protein>
<gene>
    <name evidence="1" type="ORF">NCTC10698_02969</name>
</gene>
<reference evidence="1 2" key="1">
    <citation type="submission" date="2018-06" db="EMBL/GenBank/DDBJ databases">
        <authorList>
            <consortium name="Pathogen Informatics"/>
            <person name="Doyle S."/>
        </authorList>
    </citation>
    <scope>NUCLEOTIDE SEQUENCE [LARGE SCALE GENOMIC DNA]</scope>
    <source>
        <strain evidence="1 2">NCTC10698</strain>
    </source>
</reference>
<evidence type="ECO:0000313" key="2">
    <source>
        <dbReference type="Proteomes" id="UP000255070"/>
    </source>
</evidence>
<name>A0A8B4S3M1_COMTE</name>
<sequence>MNFGSRLMPLVMELTSHCATVNLDLSRWCMSLGDEQPDR</sequence>
<evidence type="ECO:0000313" key="1">
    <source>
        <dbReference type="EMBL" id="SUY78059.1"/>
    </source>
</evidence>